<comment type="subcellular location">
    <subcellularLocation>
        <location evidence="1">Cell membrane</location>
    </subcellularLocation>
</comment>
<gene>
    <name evidence="7" type="ORF">FrCorBMG51_15060</name>
</gene>
<evidence type="ECO:0000256" key="3">
    <source>
        <dbReference type="ARBA" id="ARBA00022676"/>
    </source>
</evidence>
<evidence type="ECO:0000256" key="1">
    <source>
        <dbReference type="ARBA" id="ARBA00004236"/>
    </source>
</evidence>
<keyword evidence="2" id="KW-1003">Cell membrane</keyword>
<keyword evidence="4" id="KW-0808">Transferase</keyword>
<evidence type="ECO:0000256" key="2">
    <source>
        <dbReference type="ARBA" id="ARBA00022475"/>
    </source>
</evidence>
<sequence>MDALSTVIDRVGSYWGLVPLGIAGVISWSVWLFRRVLSSRYKPINNKFRASTSVVVPSFREDPDVIERCLQTWLAQNPDEIIIVPDVEDTELISRLRRHAREHRNLRVLPFVHEGKRSALGVGIKAATKEIVVLCDSDTAWEPGLLAAVQMPFVDPKVGGVGTRQSVYNARTSVWRRVANWLVDIRYLDYVPAQGRAGAVACLSGRTAAYRRSAILPVLHNLENEFFLGRRCIAGDDGRLTWLTLASGYKTVHQDTARAISMFPDSLKAFIKQRVRWSRNSYRCYLTAIYKGWLWRQPLICQISVLQILLTPVTMGVAMTYLGFWMVRPQANAPLIAIAWLLGGRAVRGLSHLREQPRDIFILPVVVVMIVIVALPIKTWAFISMNKQGWLTRRADLIGGEGQSDASVRVSQ</sequence>
<dbReference type="InterPro" id="IPR029044">
    <property type="entry name" value="Nucleotide-diphossugar_trans"/>
</dbReference>
<dbReference type="SUPFAM" id="SSF53448">
    <property type="entry name" value="Nucleotide-diphospho-sugar transferases"/>
    <property type="match status" value="1"/>
</dbReference>
<keyword evidence="5 6" id="KW-0472">Membrane</keyword>
<feature type="transmembrane region" description="Helical" evidence="6">
    <location>
        <begin position="360"/>
        <end position="383"/>
    </location>
</feature>
<evidence type="ECO:0000313" key="7">
    <source>
        <dbReference type="EMBL" id="KLL10861.1"/>
    </source>
</evidence>
<feature type="transmembrane region" description="Helical" evidence="6">
    <location>
        <begin position="12"/>
        <end position="33"/>
    </location>
</feature>
<dbReference type="Pfam" id="PF13641">
    <property type="entry name" value="Glyco_tranf_2_3"/>
    <property type="match status" value="1"/>
</dbReference>
<comment type="caution">
    <text evidence="7">The sequence shown here is derived from an EMBL/GenBank/DDBJ whole genome shotgun (WGS) entry which is preliminary data.</text>
</comment>
<dbReference type="EMBL" id="JWIO01000024">
    <property type="protein sequence ID" value="KLL10861.1"/>
    <property type="molecule type" value="Genomic_DNA"/>
</dbReference>
<dbReference type="Gene3D" id="3.90.550.10">
    <property type="entry name" value="Spore Coat Polysaccharide Biosynthesis Protein SpsA, Chain A"/>
    <property type="match status" value="1"/>
</dbReference>
<dbReference type="RefSeq" id="WP_047223691.1">
    <property type="nucleotide sequence ID" value="NZ_JWIO01000024.1"/>
</dbReference>
<feature type="transmembrane region" description="Helical" evidence="6">
    <location>
        <begin position="299"/>
        <end position="325"/>
    </location>
</feature>
<proteinExistence type="predicted"/>
<evidence type="ECO:0000256" key="4">
    <source>
        <dbReference type="ARBA" id="ARBA00022679"/>
    </source>
</evidence>
<evidence type="ECO:0000256" key="6">
    <source>
        <dbReference type="SAM" id="Phobius"/>
    </source>
</evidence>
<accession>A0ABR5F2B6</accession>
<reference evidence="7 8" key="1">
    <citation type="submission" date="2014-12" db="EMBL/GenBank/DDBJ databases">
        <title>Frankia sp. BMG5.1 draft genome.</title>
        <authorList>
            <person name="Gtari M."/>
            <person name="Ghodhbane-Gtari F."/>
            <person name="Nouioui I."/>
            <person name="Ktari A."/>
            <person name="Hezbri K."/>
            <person name="Mimouni W."/>
            <person name="Sbissi I."/>
            <person name="Ayari A."/>
            <person name="Yamanaka T."/>
            <person name="Normand P."/>
            <person name="Tisa L.S."/>
            <person name="Boudabous A."/>
        </authorList>
    </citation>
    <scope>NUCLEOTIDE SEQUENCE [LARGE SCALE GENOMIC DNA]</scope>
    <source>
        <strain evidence="7 8">BMG5.1</strain>
    </source>
</reference>
<evidence type="ECO:0000313" key="8">
    <source>
        <dbReference type="Proteomes" id="UP000035425"/>
    </source>
</evidence>
<keyword evidence="6" id="KW-0812">Transmembrane</keyword>
<name>A0ABR5F2B6_9ACTN</name>
<dbReference type="CDD" id="cd06434">
    <property type="entry name" value="GT2_HAS"/>
    <property type="match status" value="1"/>
</dbReference>
<organism evidence="7 8">
    <name type="scientific">Protofrankia coriariae</name>
    <dbReference type="NCBI Taxonomy" id="1562887"/>
    <lineage>
        <taxon>Bacteria</taxon>
        <taxon>Bacillati</taxon>
        <taxon>Actinomycetota</taxon>
        <taxon>Actinomycetes</taxon>
        <taxon>Frankiales</taxon>
        <taxon>Frankiaceae</taxon>
        <taxon>Protofrankia</taxon>
    </lineage>
</organism>
<dbReference type="PANTHER" id="PTHR22913:SF12">
    <property type="entry name" value="MANNURONAN SYNTHASE"/>
    <property type="match status" value="1"/>
</dbReference>
<evidence type="ECO:0000256" key="5">
    <source>
        <dbReference type="ARBA" id="ARBA00023136"/>
    </source>
</evidence>
<dbReference type="PANTHER" id="PTHR22913">
    <property type="entry name" value="HYALURONAN SYNTHASE"/>
    <property type="match status" value="1"/>
</dbReference>
<keyword evidence="8" id="KW-1185">Reference proteome</keyword>
<protein>
    <submittedName>
        <fullName evidence="7">Hyaluronan synthase</fullName>
    </submittedName>
</protein>
<keyword evidence="6" id="KW-1133">Transmembrane helix</keyword>
<dbReference type="Proteomes" id="UP000035425">
    <property type="component" value="Unassembled WGS sequence"/>
</dbReference>
<keyword evidence="3" id="KW-0328">Glycosyltransferase</keyword>